<proteinExistence type="predicted"/>
<evidence type="ECO:0000256" key="1">
    <source>
        <dbReference type="SAM" id="MobiDB-lite"/>
    </source>
</evidence>
<feature type="compositionally biased region" description="Polar residues" evidence="1">
    <location>
        <begin position="54"/>
        <end position="66"/>
    </location>
</feature>
<name>A0A5D6V1R6_9BACT</name>
<dbReference type="Proteomes" id="UP000322791">
    <property type="component" value="Unassembled WGS sequence"/>
</dbReference>
<dbReference type="RefSeq" id="WP_149071237.1">
    <property type="nucleotide sequence ID" value="NZ_VTHL01000011.1"/>
</dbReference>
<protein>
    <submittedName>
        <fullName evidence="2">Uncharacterized protein</fullName>
    </submittedName>
</protein>
<dbReference type="EMBL" id="VTHL01000011">
    <property type="protein sequence ID" value="TYZ08912.1"/>
    <property type="molecule type" value="Genomic_DNA"/>
</dbReference>
<evidence type="ECO:0000313" key="2">
    <source>
        <dbReference type="EMBL" id="TYZ08912.1"/>
    </source>
</evidence>
<reference evidence="2 3" key="1">
    <citation type="submission" date="2019-08" db="EMBL/GenBank/DDBJ databases">
        <authorList>
            <person name="Seo M.-J."/>
        </authorList>
    </citation>
    <scope>NUCLEOTIDE SEQUENCE [LARGE SCALE GENOMIC DNA]</scope>
    <source>
        <strain evidence="2 3">KIGAM108</strain>
    </source>
</reference>
<evidence type="ECO:0000313" key="3">
    <source>
        <dbReference type="Proteomes" id="UP000322791"/>
    </source>
</evidence>
<feature type="region of interest" description="Disordered" evidence="1">
    <location>
        <begin position="36"/>
        <end position="69"/>
    </location>
</feature>
<dbReference type="AlphaFoldDB" id="A0A5D6V1R6"/>
<organism evidence="2 3">
    <name type="scientific">Hymenobacter lutimineralis</name>
    <dbReference type="NCBI Taxonomy" id="2606448"/>
    <lineage>
        <taxon>Bacteria</taxon>
        <taxon>Pseudomonadati</taxon>
        <taxon>Bacteroidota</taxon>
        <taxon>Cytophagia</taxon>
        <taxon>Cytophagales</taxon>
        <taxon>Hymenobacteraceae</taxon>
        <taxon>Hymenobacter</taxon>
    </lineage>
</organism>
<keyword evidence="3" id="KW-1185">Reference proteome</keyword>
<dbReference type="PROSITE" id="PS51257">
    <property type="entry name" value="PROKAR_LIPOPROTEIN"/>
    <property type="match status" value="1"/>
</dbReference>
<sequence>MRSLMLGFPRTFFSSVSTLALVGCLALSTGCHRYRIPDPKGPPQPKVKLGKADSNGSGMSEAVSSLKTDKKSYDKQGLLKQKKYERRKLTRKVGQRKIFGIVF</sequence>
<comment type="caution">
    <text evidence="2">The sequence shown here is derived from an EMBL/GenBank/DDBJ whole genome shotgun (WGS) entry which is preliminary data.</text>
</comment>
<gene>
    <name evidence="2" type="ORF">FY528_11900</name>
</gene>
<accession>A0A5D6V1R6</accession>